<dbReference type="InterPro" id="IPR029063">
    <property type="entry name" value="SAM-dependent_MTases_sf"/>
</dbReference>
<dbReference type="RefSeq" id="WP_136864335.1">
    <property type="nucleotide sequence ID" value="NZ_SWCJ01000013.1"/>
</dbReference>
<dbReference type="InterPro" id="IPR013216">
    <property type="entry name" value="Methyltransf_11"/>
</dbReference>
<protein>
    <submittedName>
        <fullName evidence="3">Methyltransferase domain-containing protein</fullName>
    </submittedName>
</protein>
<dbReference type="OrthoDB" id="7348755at2"/>
<dbReference type="SUPFAM" id="SSF53335">
    <property type="entry name" value="S-adenosyl-L-methionine-dependent methyltransferases"/>
    <property type="match status" value="1"/>
</dbReference>
<feature type="domain" description="Methyltransferase type 11" evidence="2">
    <location>
        <begin position="47"/>
        <end position="145"/>
    </location>
</feature>
<evidence type="ECO:0000313" key="4">
    <source>
        <dbReference type="Proteomes" id="UP000305675"/>
    </source>
</evidence>
<keyword evidence="3" id="KW-0489">Methyltransferase</keyword>
<dbReference type="Pfam" id="PF08241">
    <property type="entry name" value="Methyltransf_11"/>
    <property type="match status" value="1"/>
</dbReference>
<reference evidence="3 4" key="1">
    <citation type="submission" date="2019-04" db="EMBL/GenBank/DDBJ databases">
        <authorList>
            <person name="Hwang J.C."/>
        </authorList>
    </citation>
    <scope>NUCLEOTIDE SEQUENCE [LARGE SCALE GENOMIC DNA]</scope>
    <source>
        <strain evidence="3 4">IMCC35002</strain>
    </source>
</reference>
<dbReference type="PANTHER" id="PTHR43861:SF3">
    <property type="entry name" value="PUTATIVE (AFU_ORTHOLOGUE AFUA_2G14390)-RELATED"/>
    <property type="match status" value="1"/>
</dbReference>
<dbReference type="AlphaFoldDB" id="A0A4U1BMZ1"/>
<keyword evidence="4" id="KW-1185">Reference proteome</keyword>
<dbReference type="CDD" id="cd00085">
    <property type="entry name" value="HNHc"/>
    <property type="match status" value="1"/>
</dbReference>
<dbReference type="Gene3D" id="3.40.50.150">
    <property type="entry name" value="Vaccinia Virus protein VP39"/>
    <property type="match status" value="1"/>
</dbReference>
<dbReference type="CDD" id="cd02440">
    <property type="entry name" value="AdoMet_MTases"/>
    <property type="match status" value="1"/>
</dbReference>
<gene>
    <name evidence="3" type="ORF">FCL42_15535</name>
</gene>
<comment type="caution">
    <text evidence="3">The sequence shown here is derived from an EMBL/GenBank/DDBJ whole genome shotgun (WGS) entry which is preliminary data.</text>
</comment>
<evidence type="ECO:0000313" key="3">
    <source>
        <dbReference type="EMBL" id="TKB53083.1"/>
    </source>
</evidence>
<sequence>MDHVTANYYETNADSLAQTYDALSFEQVHASWQSFWPKQDCRSVFALDIGAGSGRDAKWLAARGAQVVAVEPTKALKTIGELNTVGLAVNWLSDSLPEFSQVSKLGMRFDLILVSAVWMHVPHSARPRAFRKLARLLNPGGRLVISLRHGAFDDGRKQYSVSTQELETLAKKHGLVFTQVTDADRDALGRAQVSWQTVVLSKPEDGSDNLTTIRHVILNDSKSATYKLALLRTLLRIVDAHPGSLIDRSDGKVALPAGLVALYWTRQFLRLCHIGNLHQSPRTNSKLGFIKQGWQALIDHRFGPDDLMVGAYLNEQEADALKRTFQDVLKTIKEGPVTFTYRDNPDQPLFLLERRSPRGKGAVLLDNEYFASFGNFILDESLWDCLRTYHSWIEPLVTQEWVNEMRRYKCNQEQEHRSVQPVSLGDYYEHLKWVDPKHDTSLIRQKMTSLHQAGYRLQSVWSGDAITPRSAHVDHCLPFAHWPNNDRWNLLPATSSENTSKSDRLPNPSRLTESRSRVLEWWQAAFSEEAERNQFFAQAQVSLASLEFGCREFEAVYEAMGLQSAGLKNRLQLREW</sequence>
<proteinExistence type="predicted"/>
<evidence type="ECO:0000256" key="1">
    <source>
        <dbReference type="ARBA" id="ARBA00022679"/>
    </source>
</evidence>
<dbReference type="InterPro" id="IPR003615">
    <property type="entry name" value="HNH_nuc"/>
</dbReference>
<evidence type="ECO:0000259" key="2">
    <source>
        <dbReference type="Pfam" id="PF08241"/>
    </source>
</evidence>
<dbReference type="PANTHER" id="PTHR43861">
    <property type="entry name" value="TRANS-ACONITATE 2-METHYLTRANSFERASE-RELATED"/>
    <property type="match status" value="1"/>
</dbReference>
<keyword evidence="1 3" id="KW-0808">Transferase</keyword>
<accession>A0A4U1BMZ1</accession>
<dbReference type="Proteomes" id="UP000305675">
    <property type="component" value="Unassembled WGS sequence"/>
</dbReference>
<dbReference type="Gene3D" id="1.10.30.50">
    <property type="match status" value="1"/>
</dbReference>
<dbReference type="GO" id="GO:0032259">
    <property type="term" value="P:methylation"/>
    <property type="evidence" value="ECO:0007669"/>
    <property type="project" value="UniProtKB-KW"/>
</dbReference>
<dbReference type="GO" id="GO:0008757">
    <property type="term" value="F:S-adenosylmethionine-dependent methyltransferase activity"/>
    <property type="evidence" value="ECO:0007669"/>
    <property type="project" value="InterPro"/>
</dbReference>
<organism evidence="3 4">
    <name type="scientific">Ferrimonas aestuarii</name>
    <dbReference type="NCBI Taxonomy" id="2569539"/>
    <lineage>
        <taxon>Bacteria</taxon>
        <taxon>Pseudomonadati</taxon>
        <taxon>Pseudomonadota</taxon>
        <taxon>Gammaproteobacteria</taxon>
        <taxon>Alteromonadales</taxon>
        <taxon>Ferrimonadaceae</taxon>
        <taxon>Ferrimonas</taxon>
    </lineage>
</organism>
<dbReference type="EMBL" id="SWCJ01000013">
    <property type="protein sequence ID" value="TKB53083.1"/>
    <property type="molecule type" value="Genomic_DNA"/>
</dbReference>
<name>A0A4U1BMZ1_9GAMM</name>